<protein>
    <submittedName>
        <fullName evidence="2">Uncharacterized protein</fullName>
    </submittedName>
</protein>
<feature type="signal peptide" evidence="1">
    <location>
        <begin position="1"/>
        <end position="15"/>
    </location>
</feature>
<keyword evidence="3" id="KW-1185">Reference proteome</keyword>
<comment type="caution">
    <text evidence="2">The sequence shown here is derived from an EMBL/GenBank/DDBJ whole genome shotgun (WGS) entry which is preliminary data.</text>
</comment>
<sequence>MFLLPLHLIILGLKAWDIEKGRINVKDLAASKGRFRAAMKKLRRPVIEIGCPVSGYKDFQFCTSYTEPRCWICGNPVEDDLNNPEVQKIMAEYAEVMNKRMARRHPDIAGSSTS</sequence>
<gene>
    <name evidence="2" type="ORF">HNY73_016247</name>
</gene>
<keyword evidence="1" id="KW-0732">Signal</keyword>
<proteinExistence type="predicted"/>
<organism evidence="2 3">
    <name type="scientific">Argiope bruennichi</name>
    <name type="common">Wasp spider</name>
    <name type="synonym">Aranea bruennichi</name>
    <dbReference type="NCBI Taxonomy" id="94029"/>
    <lineage>
        <taxon>Eukaryota</taxon>
        <taxon>Metazoa</taxon>
        <taxon>Ecdysozoa</taxon>
        <taxon>Arthropoda</taxon>
        <taxon>Chelicerata</taxon>
        <taxon>Arachnida</taxon>
        <taxon>Araneae</taxon>
        <taxon>Araneomorphae</taxon>
        <taxon>Entelegynae</taxon>
        <taxon>Araneoidea</taxon>
        <taxon>Araneidae</taxon>
        <taxon>Argiope</taxon>
    </lineage>
</organism>
<evidence type="ECO:0000256" key="1">
    <source>
        <dbReference type="SAM" id="SignalP"/>
    </source>
</evidence>
<dbReference type="Proteomes" id="UP000807504">
    <property type="component" value="Unassembled WGS sequence"/>
</dbReference>
<name>A0A8T0EIB3_ARGBR</name>
<evidence type="ECO:0000313" key="3">
    <source>
        <dbReference type="Proteomes" id="UP000807504"/>
    </source>
</evidence>
<dbReference type="AlphaFoldDB" id="A0A8T0EIB3"/>
<reference evidence="2" key="2">
    <citation type="submission" date="2020-06" db="EMBL/GenBank/DDBJ databases">
        <authorList>
            <person name="Sheffer M."/>
        </authorList>
    </citation>
    <scope>NUCLEOTIDE SEQUENCE</scope>
</reference>
<accession>A0A8T0EIB3</accession>
<evidence type="ECO:0000313" key="2">
    <source>
        <dbReference type="EMBL" id="KAF8773600.1"/>
    </source>
</evidence>
<dbReference type="EMBL" id="JABXBU010002227">
    <property type="protein sequence ID" value="KAF8773600.1"/>
    <property type="molecule type" value="Genomic_DNA"/>
</dbReference>
<reference evidence="2" key="1">
    <citation type="journal article" date="2020" name="bioRxiv">
        <title>Chromosome-level reference genome of the European wasp spider Argiope bruennichi: a resource for studies on range expansion and evolutionary adaptation.</title>
        <authorList>
            <person name="Sheffer M.M."/>
            <person name="Hoppe A."/>
            <person name="Krehenwinkel H."/>
            <person name="Uhl G."/>
            <person name="Kuss A.W."/>
            <person name="Jensen L."/>
            <person name="Jensen C."/>
            <person name="Gillespie R.G."/>
            <person name="Hoff K.J."/>
            <person name="Prost S."/>
        </authorList>
    </citation>
    <scope>NUCLEOTIDE SEQUENCE</scope>
</reference>
<feature type="chain" id="PRO_5035807485" evidence="1">
    <location>
        <begin position="16"/>
        <end position="114"/>
    </location>
</feature>